<gene>
    <name evidence="17" type="ORF">A4X13_0g310</name>
</gene>
<organism evidence="17 18">
    <name type="scientific">Tilletia indica</name>
    <dbReference type="NCBI Taxonomy" id="43049"/>
    <lineage>
        <taxon>Eukaryota</taxon>
        <taxon>Fungi</taxon>
        <taxon>Dikarya</taxon>
        <taxon>Basidiomycota</taxon>
        <taxon>Ustilaginomycotina</taxon>
        <taxon>Exobasidiomycetes</taxon>
        <taxon>Tilletiales</taxon>
        <taxon>Tilletiaceae</taxon>
        <taxon>Tilletia</taxon>
    </lineage>
</organism>
<feature type="transmembrane region" description="Helical" evidence="16">
    <location>
        <begin position="415"/>
        <end position="440"/>
    </location>
</feature>
<comment type="catalytic activity">
    <reaction evidence="13">
        <text>L-tyrosyl-[glycogenin] + UDP-alpha-D-glucose = alpha-D-glucosyl-L-tyrosyl-[glycogenin] + UDP + H(+)</text>
        <dbReference type="Rhea" id="RHEA:23360"/>
        <dbReference type="Rhea" id="RHEA-COMP:14604"/>
        <dbReference type="Rhea" id="RHEA-COMP:14605"/>
        <dbReference type="ChEBI" id="CHEBI:15378"/>
        <dbReference type="ChEBI" id="CHEBI:46858"/>
        <dbReference type="ChEBI" id="CHEBI:58223"/>
        <dbReference type="ChEBI" id="CHEBI:58885"/>
        <dbReference type="ChEBI" id="CHEBI:140573"/>
        <dbReference type="EC" id="2.4.1.186"/>
    </reaction>
</comment>
<feature type="region of interest" description="Disordered" evidence="15">
    <location>
        <begin position="986"/>
        <end position="1063"/>
    </location>
</feature>
<keyword evidence="16" id="KW-0472">Membrane</keyword>
<dbReference type="EC" id="2.4.1.186" evidence="11"/>
<feature type="region of interest" description="Disordered" evidence="15">
    <location>
        <begin position="1176"/>
        <end position="1196"/>
    </location>
</feature>
<keyword evidence="4" id="KW-0963">Cytoplasm</keyword>
<feature type="compositionally biased region" description="Low complexity" evidence="15">
    <location>
        <begin position="1221"/>
        <end position="1239"/>
    </location>
</feature>
<keyword evidence="16" id="KW-0812">Transmembrane</keyword>
<evidence type="ECO:0000313" key="18">
    <source>
        <dbReference type="Proteomes" id="UP000077521"/>
    </source>
</evidence>
<evidence type="ECO:0000256" key="6">
    <source>
        <dbReference type="ARBA" id="ARBA00022723"/>
    </source>
</evidence>
<feature type="transmembrane region" description="Helical" evidence="16">
    <location>
        <begin position="129"/>
        <end position="152"/>
    </location>
</feature>
<evidence type="ECO:0000256" key="12">
    <source>
        <dbReference type="ARBA" id="ARBA00050886"/>
    </source>
</evidence>
<dbReference type="GO" id="GO:0016020">
    <property type="term" value="C:membrane"/>
    <property type="evidence" value="ECO:0007669"/>
    <property type="project" value="UniProtKB-SubCell"/>
</dbReference>
<feature type="compositionally biased region" description="Low complexity" evidence="15">
    <location>
        <begin position="1009"/>
        <end position="1023"/>
    </location>
</feature>
<dbReference type="GO" id="GO:0005978">
    <property type="term" value="P:glycogen biosynthetic process"/>
    <property type="evidence" value="ECO:0007669"/>
    <property type="project" value="UniProtKB-KW"/>
</dbReference>
<keyword evidence="7" id="KW-0320">Glycogen biosynthesis</keyword>
<evidence type="ECO:0000256" key="4">
    <source>
        <dbReference type="ARBA" id="ARBA00022490"/>
    </source>
</evidence>
<evidence type="ECO:0000256" key="7">
    <source>
        <dbReference type="ARBA" id="ARBA00023056"/>
    </source>
</evidence>
<name>A0A8T8THJ0_9BASI</name>
<feature type="compositionally biased region" description="Basic and acidic residues" evidence="15">
    <location>
        <begin position="1532"/>
        <end position="1542"/>
    </location>
</feature>
<feature type="compositionally biased region" description="Basic and acidic residues" evidence="15">
    <location>
        <begin position="28"/>
        <end position="49"/>
    </location>
</feature>
<evidence type="ECO:0000313" key="17">
    <source>
        <dbReference type="EMBL" id="KAE8260462.1"/>
    </source>
</evidence>
<dbReference type="GO" id="GO:0008466">
    <property type="term" value="F:glycogenin glucosyltransferase activity"/>
    <property type="evidence" value="ECO:0007669"/>
    <property type="project" value="UniProtKB-EC"/>
</dbReference>
<comment type="caution">
    <text evidence="17">The sequence shown here is derived from an EMBL/GenBank/DDBJ whole genome shotgun (WGS) entry which is preliminary data.</text>
</comment>
<feature type="transmembrane region" description="Helical" evidence="16">
    <location>
        <begin position="357"/>
        <end position="375"/>
    </location>
</feature>
<dbReference type="InterPro" id="IPR029044">
    <property type="entry name" value="Nucleotide-diphossugar_trans"/>
</dbReference>
<dbReference type="GO" id="GO:0005737">
    <property type="term" value="C:cytoplasm"/>
    <property type="evidence" value="ECO:0007669"/>
    <property type="project" value="UniProtKB-SubCell"/>
</dbReference>
<feature type="compositionally biased region" description="Polar residues" evidence="15">
    <location>
        <begin position="1544"/>
        <end position="1554"/>
    </location>
</feature>
<evidence type="ECO:0000256" key="10">
    <source>
        <dbReference type="ARBA" id="ARBA00038162"/>
    </source>
</evidence>
<evidence type="ECO:0000256" key="13">
    <source>
        <dbReference type="ARBA" id="ARBA00052293"/>
    </source>
</evidence>
<evidence type="ECO:0000256" key="8">
    <source>
        <dbReference type="ARBA" id="ARBA00023180"/>
    </source>
</evidence>
<dbReference type="InterPro" id="IPR050587">
    <property type="entry name" value="GNT1/Glycosyltrans_8"/>
</dbReference>
<feature type="compositionally biased region" description="Basic and acidic residues" evidence="15">
    <location>
        <begin position="9"/>
        <end position="21"/>
    </location>
</feature>
<evidence type="ECO:0000256" key="14">
    <source>
        <dbReference type="ARBA" id="ARBA00057883"/>
    </source>
</evidence>
<feature type="transmembrane region" description="Helical" evidence="16">
    <location>
        <begin position="159"/>
        <end position="178"/>
    </location>
</feature>
<evidence type="ECO:0000256" key="3">
    <source>
        <dbReference type="ARBA" id="ARBA00004496"/>
    </source>
</evidence>
<dbReference type="SUPFAM" id="SSF103473">
    <property type="entry name" value="MFS general substrate transporter"/>
    <property type="match status" value="1"/>
</dbReference>
<comment type="similarity">
    <text evidence="10">Belongs to the glycosyltransferase 8 family. Glycogenin subfamily.</text>
</comment>
<feature type="transmembrane region" description="Helical" evidence="16">
    <location>
        <begin position="89"/>
        <end position="113"/>
    </location>
</feature>
<accession>A0A8T8THJ0</accession>
<feature type="region of interest" description="Disordered" evidence="15">
    <location>
        <begin position="1500"/>
        <end position="1652"/>
    </location>
</feature>
<feature type="transmembrane region" description="Helical" evidence="16">
    <location>
        <begin position="381"/>
        <end position="403"/>
    </location>
</feature>
<protein>
    <recommendedName>
        <fullName evidence="11">glycogenin glucosyltransferase</fullName>
        <ecNumber evidence="11">2.4.1.186</ecNumber>
    </recommendedName>
</protein>
<evidence type="ECO:0000256" key="16">
    <source>
        <dbReference type="SAM" id="Phobius"/>
    </source>
</evidence>
<feature type="transmembrane region" description="Helical" evidence="16">
    <location>
        <begin position="249"/>
        <end position="270"/>
    </location>
</feature>
<comment type="catalytic activity">
    <reaction evidence="12">
        <text>[1,4-alpha-D-glucosyl](n)-L-tyrosyl-[glycogenin] + UDP-alpha-D-glucose = [1,4-alpha-D-glucosyl](n+1)-L-tyrosyl-[glycogenin] + UDP + H(+)</text>
        <dbReference type="Rhea" id="RHEA:56560"/>
        <dbReference type="Rhea" id="RHEA-COMP:14606"/>
        <dbReference type="Rhea" id="RHEA-COMP:14607"/>
        <dbReference type="ChEBI" id="CHEBI:15378"/>
        <dbReference type="ChEBI" id="CHEBI:58223"/>
        <dbReference type="ChEBI" id="CHEBI:58885"/>
        <dbReference type="ChEBI" id="CHEBI:140574"/>
        <dbReference type="EC" id="2.4.1.186"/>
    </reaction>
</comment>
<keyword evidence="6" id="KW-0479">Metal-binding</keyword>
<feature type="compositionally biased region" description="Low complexity" evidence="15">
    <location>
        <begin position="1507"/>
        <end position="1525"/>
    </location>
</feature>
<dbReference type="Pfam" id="PF07690">
    <property type="entry name" value="MFS_1"/>
    <property type="match status" value="1"/>
</dbReference>
<evidence type="ECO:0000256" key="5">
    <source>
        <dbReference type="ARBA" id="ARBA00022679"/>
    </source>
</evidence>
<feature type="region of interest" description="Disordered" evidence="15">
    <location>
        <begin position="806"/>
        <end position="830"/>
    </location>
</feature>
<evidence type="ECO:0000256" key="1">
    <source>
        <dbReference type="ARBA" id="ARBA00001936"/>
    </source>
</evidence>
<dbReference type="SUPFAM" id="SSF53448">
    <property type="entry name" value="Nucleotide-diphospho-sugar transferases"/>
    <property type="match status" value="1"/>
</dbReference>
<comment type="cofactor">
    <cofactor evidence="1">
        <name>Mn(2+)</name>
        <dbReference type="ChEBI" id="CHEBI:29035"/>
    </cofactor>
</comment>
<feature type="region of interest" description="Disordered" evidence="15">
    <location>
        <begin position="1208"/>
        <end position="1267"/>
    </location>
</feature>
<sequence>MSASSSPSTEKDFEIQHDERTLCANDTSQERDAVSAKDLEKVDDSTDKVKPRRQLWPTSKQTVSSKPKTRLCSIEDDDEDSFPDGGFEAWAVVLGGAIAMCVSFGAVTSFAVFQEYYAKTILADRSQSAIAWIGSVQLMLVFGMTVPSGYLLTWAGPKVPMILGTIFLLVGTMTASVAKNWTQLFLSQGIAAGIGEGLIMLPVVSMPTEWFFKKRSFVSGLVAAGSALGGVILPIAINRLLNTHNVSLGWTLRIVGLIQLCGMMIATLLVKQRFHKNSPTLPWKIYFASRSMNFLLVGSFLMYIAQYIPYLYITVYGVQRGAAPSLAFYFTAVLNGGAVIGRLLVGSLADMYGPYNALVTMSFLSGVVALIQTKAVDTAGIIAWAFVGCISGSLQSLFTPAIARLAPSPTMIGGFVGIGCTLVSPALLASQPIAGALLALKPEGNDFMAQSIFTGLVCMTAAVSLAASRAVLPEAGGWKRSGTMATNSSASTASRQPKKYAFVTLLTSDEYLPGALVVAHSLREAHARKTQRQGASVADNNNPGPESFDILCLVTPHSVRIQTIKALCASAAFDRILGVEPLSFEGLIHGALDHPSSTPASDAAAVCDAEDTTSIRPSQSTQDLALAEEGMQGQTGPNASQKMLQRVKQNLQLLGRPDLGSRRGAPLSKLHAWRLTQYEKVVFLDADTLVLQPLSHLFSMDTSFAAAPDIGWPDAFNSGVLVLKPSLQTFSDIRSFAAEHGSWDGADQGLLNDFYGAERGRGEDGPGGGWDRLSFKYNVTPNGGYTYAPAYRRFGSGVQVAHFIGEHKPWHRPRPSNPRSGPARSHRGAEDPVDLVVTNDYETLIRRWHDVFSFHYPLPTSVDRHSSSAYSVEVIHSARGVEIIEREGDGGSQALAAGKFAVPTYEAVWNALAQGQHSGFRPGQTEDLKSLFAGGAALYGRSADSQEASAVEAGLGKYASFPLDGRTSLIPPEGLPTSLLAVFEQEEKDAEDERRHRAEEEQRNKEAHSAQYSQPQSQSAGQPHHYEHQSQTAESGRPWSPPMSSWNPAREPPPKTGQDTTFEMPAHYNNAWDVRATEQNPQREYSAPEAETDAKTAARRVPQHLMDGMYSHLGNRPPDASKVRAVFPWEQRALGSPRTQRSDRDYNSDRSDRSDRRRKIQAHAAEVLRREAEQRALEAATHRATQERSYVAMGEFDGKPVRRATRVFPDDPPRMAYAFQSGPSGSHSLESSGSSNAGGAQNHHHYQQQYQQYHQHHHHGGQHGATDAWLSNVPALSELAADAEAAEAEVMATSPPAFKRALPPKLGYSNVWDAVGAIGDYADTVQAAQSPGPGGPLQLLSTQPSLDGDAGERQRGSASKSGKSRGRSGDRRSESRRRAGALGMEMGEYAGGSGSGEGDDSRDGDDESSSEEESGEEGVAGKRRASSSSAGPAGYGYGPAAADVDVDAIEIGDGIAADGGSTMVVGALGLTDEQFPEVLTVENPHDGDLNVSSATGGMLFSGTEEQSSSAMEMNAGAGSGSASNSARRRRAESRGYLRKAEATVKSQVTASPRSPRNHGLRGGSWGGGPIGNNGSPGTTGADGGGSPSTTGTGSYMASNSGGGGDAGAGDFSQTISTSSSMTTDDGTEVADSVGEQASSPPLSGRARIRPIP</sequence>
<dbReference type="Gene3D" id="1.20.1250.20">
    <property type="entry name" value="MFS general substrate transporter like domains"/>
    <property type="match status" value="1"/>
</dbReference>
<feature type="transmembrane region" description="Helical" evidence="16">
    <location>
        <begin position="216"/>
        <end position="237"/>
    </location>
</feature>
<dbReference type="CDD" id="cd17352">
    <property type="entry name" value="MFS_MCT_SLC16"/>
    <property type="match status" value="1"/>
</dbReference>
<evidence type="ECO:0000256" key="9">
    <source>
        <dbReference type="ARBA" id="ARBA00023211"/>
    </source>
</evidence>
<keyword evidence="16" id="KW-1133">Transmembrane helix</keyword>
<dbReference type="InterPro" id="IPR002495">
    <property type="entry name" value="Glyco_trans_8"/>
</dbReference>
<feature type="compositionally biased region" description="Basic and acidic residues" evidence="15">
    <location>
        <begin position="1176"/>
        <end position="1186"/>
    </location>
</feature>
<reference evidence="17" key="2">
    <citation type="journal article" date="2019" name="IMA Fungus">
        <title>Genome sequencing and comparison of five Tilletia species to identify candidate genes for the detection of regulated species infecting wheat.</title>
        <authorList>
            <person name="Nguyen H.D.T."/>
            <person name="Sultana T."/>
            <person name="Kesanakurti P."/>
            <person name="Hambleton S."/>
        </authorList>
    </citation>
    <scope>NUCLEOTIDE SEQUENCE</scope>
    <source>
        <strain evidence="17">DAOMC 236416</strain>
    </source>
</reference>
<feature type="compositionally biased region" description="Basic and acidic residues" evidence="15">
    <location>
        <begin position="1140"/>
        <end position="1155"/>
    </location>
</feature>
<feature type="compositionally biased region" description="Basic and acidic residues" evidence="15">
    <location>
        <begin position="1367"/>
        <end position="1377"/>
    </location>
</feature>
<dbReference type="CDD" id="cd02537">
    <property type="entry name" value="GT8_Glycogenin"/>
    <property type="match status" value="1"/>
</dbReference>
<keyword evidence="5" id="KW-0808">Transferase</keyword>
<feature type="transmembrane region" description="Helical" evidence="16">
    <location>
        <begin position="291"/>
        <end position="313"/>
    </location>
</feature>
<dbReference type="FunFam" id="3.90.550.10:FF:000092">
    <property type="entry name" value="Glycogenin 2"/>
    <property type="match status" value="1"/>
</dbReference>
<feature type="region of interest" description="Disordered" evidence="15">
    <location>
        <begin position="1129"/>
        <end position="1158"/>
    </location>
</feature>
<evidence type="ECO:0000256" key="15">
    <source>
        <dbReference type="SAM" id="MobiDB-lite"/>
    </source>
</evidence>
<feature type="compositionally biased region" description="Gly residues" evidence="15">
    <location>
        <begin position="1560"/>
        <end position="1571"/>
    </location>
</feature>
<feature type="compositionally biased region" description="Basic and acidic residues" evidence="15">
    <location>
        <begin position="991"/>
        <end position="1008"/>
    </location>
</feature>
<dbReference type="Proteomes" id="UP000077521">
    <property type="component" value="Unassembled WGS sequence"/>
</dbReference>
<evidence type="ECO:0000256" key="11">
    <source>
        <dbReference type="ARBA" id="ARBA00038934"/>
    </source>
</evidence>
<feature type="region of interest" description="Disordered" evidence="15">
    <location>
        <begin position="1"/>
        <end position="62"/>
    </location>
</feature>
<proteinExistence type="inferred from homology"/>
<dbReference type="InterPro" id="IPR036259">
    <property type="entry name" value="MFS_trans_sf"/>
</dbReference>
<reference evidence="17" key="1">
    <citation type="submission" date="2016-04" db="EMBL/GenBank/DDBJ databases">
        <authorList>
            <person name="Nguyen H.D."/>
            <person name="Samba Siva P."/>
            <person name="Cullis J."/>
            <person name="Levesque C.A."/>
            <person name="Hambleton S."/>
        </authorList>
    </citation>
    <scope>NUCLEOTIDE SEQUENCE</scope>
    <source>
        <strain evidence="17">DAOMC 236416</strain>
    </source>
</reference>
<dbReference type="Pfam" id="PF01501">
    <property type="entry name" value="Glyco_transf_8"/>
    <property type="match status" value="1"/>
</dbReference>
<feature type="compositionally biased region" description="Acidic residues" evidence="15">
    <location>
        <begin position="1397"/>
        <end position="1416"/>
    </location>
</feature>
<keyword evidence="9" id="KW-0464">Manganese</keyword>
<keyword evidence="18" id="KW-1185">Reference proteome</keyword>
<keyword evidence="8" id="KW-0325">Glycoprotein</keyword>
<feature type="compositionally biased region" description="Low complexity" evidence="15">
    <location>
        <begin position="1608"/>
        <end position="1624"/>
    </location>
</feature>
<dbReference type="Gene3D" id="3.90.550.10">
    <property type="entry name" value="Spore Coat Polysaccharide Biosynthesis Protein SpsA, Chain A"/>
    <property type="match status" value="1"/>
</dbReference>
<dbReference type="InterPro" id="IPR011701">
    <property type="entry name" value="MFS"/>
</dbReference>
<feature type="region of interest" description="Disordered" evidence="15">
    <location>
        <begin position="1326"/>
        <end position="1434"/>
    </location>
</feature>
<dbReference type="GO" id="GO:0022857">
    <property type="term" value="F:transmembrane transporter activity"/>
    <property type="evidence" value="ECO:0007669"/>
    <property type="project" value="InterPro"/>
</dbReference>
<dbReference type="EMBL" id="LWDF02000010">
    <property type="protein sequence ID" value="KAE8260462.1"/>
    <property type="molecule type" value="Genomic_DNA"/>
</dbReference>
<evidence type="ECO:0000256" key="2">
    <source>
        <dbReference type="ARBA" id="ARBA00004141"/>
    </source>
</evidence>
<dbReference type="PANTHER" id="PTHR11183">
    <property type="entry name" value="GLYCOGENIN SUBFAMILY MEMBER"/>
    <property type="match status" value="1"/>
</dbReference>
<comment type="subcellular location">
    <subcellularLocation>
        <location evidence="3">Cytoplasm</location>
    </subcellularLocation>
    <subcellularLocation>
        <location evidence="2">Membrane</location>
        <topology evidence="2">Multi-pass membrane protein</topology>
    </subcellularLocation>
</comment>
<dbReference type="GO" id="GO:0046872">
    <property type="term" value="F:metal ion binding"/>
    <property type="evidence" value="ECO:0007669"/>
    <property type="project" value="UniProtKB-KW"/>
</dbReference>
<comment type="function">
    <text evidence="14">Self-glucosylating initiator of glycogen synthesis. It catalyzes the formation of a short alpha (1,4)-glucosyl chain covalently attached via a glucose 1-O-tyrosyl linkage to internal tyrosine residues and these chains act as primers for the elongation reaction catalyzed by glycogen synthase.</text>
</comment>
<feature type="transmembrane region" description="Helical" evidence="16">
    <location>
        <begin position="325"/>
        <end position="345"/>
    </location>
</feature>